<dbReference type="EMBL" id="JAPQKS010000007">
    <property type="protein sequence ID" value="KAJ5220173.1"/>
    <property type="molecule type" value="Genomic_DNA"/>
</dbReference>
<reference evidence="1" key="2">
    <citation type="journal article" date="2023" name="IMA Fungus">
        <title>Comparative genomic study of the Penicillium genus elucidates a diverse pangenome and 15 lateral gene transfer events.</title>
        <authorList>
            <person name="Petersen C."/>
            <person name="Sorensen T."/>
            <person name="Nielsen M.R."/>
            <person name="Sondergaard T.E."/>
            <person name="Sorensen J.L."/>
            <person name="Fitzpatrick D.A."/>
            <person name="Frisvad J.C."/>
            <person name="Nielsen K.L."/>
        </authorList>
    </citation>
    <scope>NUCLEOTIDE SEQUENCE</scope>
    <source>
        <strain evidence="1">IBT 19713</strain>
    </source>
</reference>
<accession>A0A9W9TEY3</accession>
<keyword evidence="2" id="KW-1185">Reference proteome</keyword>
<evidence type="ECO:0000313" key="2">
    <source>
        <dbReference type="Proteomes" id="UP001150941"/>
    </source>
</evidence>
<reference evidence="1" key="1">
    <citation type="submission" date="2022-11" db="EMBL/GenBank/DDBJ databases">
        <authorList>
            <person name="Petersen C."/>
        </authorList>
    </citation>
    <scope>NUCLEOTIDE SEQUENCE</scope>
    <source>
        <strain evidence="1">IBT 19713</strain>
    </source>
</reference>
<protein>
    <submittedName>
        <fullName evidence="1">Uncharacterized protein</fullName>
    </submittedName>
</protein>
<evidence type="ECO:0000313" key="1">
    <source>
        <dbReference type="EMBL" id="KAJ5220173.1"/>
    </source>
</evidence>
<sequence>MAFEKVWTPLKLPAALDSSDPGQRLPQIDIVETGIALPDAEDQTLRNPVAARENFLGMPNPIHWKINLDLLTARIAKSSVVNFREFQDIRFFCHCICNNATAPLLCNTPFQVAQPLQVCRG</sequence>
<dbReference type="AlphaFoldDB" id="A0A9W9TEY3"/>
<dbReference type="GeneID" id="83205976"/>
<gene>
    <name evidence="1" type="ORF">N7468_009377</name>
</gene>
<comment type="caution">
    <text evidence="1">The sequence shown here is derived from an EMBL/GenBank/DDBJ whole genome shotgun (WGS) entry which is preliminary data.</text>
</comment>
<name>A0A9W9TEY3_9EURO</name>
<dbReference type="Proteomes" id="UP001150941">
    <property type="component" value="Unassembled WGS sequence"/>
</dbReference>
<proteinExistence type="predicted"/>
<dbReference type="RefSeq" id="XP_058327003.1">
    <property type="nucleotide sequence ID" value="XM_058478673.1"/>
</dbReference>
<organism evidence="1 2">
    <name type="scientific">Penicillium chermesinum</name>
    <dbReference type="NCBI Taxonomy" id="63820"/>
    <lineage>
        <taxon>Eukaryota</taxon>
        <taxon>Fungi</taxon>
        <taxon>Dikarya</taxon>
        <taxon>Ascomycota</taxon>
        <taxon>Pezizomycotina</taxon>
        <taxon>Eurotiomycetes</taxon>
        <taxon>Eurotiomycetidae</taxon>
        <taxon>Eurotiales</taxon>
        <taxon>Aspergillaceae</taxon>
        <taxon>Penicillium</taxon>
    </lineage>
</organism>